<accession>A0A3G9I378</accession>
<reference evidence="2" key="1">
    <citation type="journal article" date="2019" name="J Environ">
        <title>Genetic characterization and potential molecular dissemination mechanism of tet (31) gene in Aeromonas caviae from an oxytetracycline wastewater treatment system.</title>
        <authorList>
            <person name="Shi Y."/>
            <person name="Tian Z."/>
            <person name="Leclercq S.O."/>
            <person name="Zhang H."/>
            <person name="Yang M."/>
            <person name="Zhang Y."/>
        </authorList>
    </citation>
    <scope>NUCLEOTIDE SEQUENCE</scope>
    <source>
        <strain evidence="2">T25-39</strain>
    </source>
</reference>
<evidence type="ECO:0000313" key="2">
    <source>
        <dbReference type="EMBL" id="QLI60230.1"/>
    </source>
</evidence>
<dbReference type="AlphaFoldDB" id="A0A3G9I378"/>
<evidence type="ECO:0000313" key="3">
    <source>
        <dbReference type="EMBL" id="WGC86102.1"/>
    </source>
</evidence>
<name>A0A3G9I378_AERCA</name>
<reference evidence="3" key="2">
    <citation type="submission" date="2023-04" db="EMBL/GenBank/DDBJ databases">
        <title>Whole Genome Sequence of Multi-drug resistant Aeromonas caviae as a gut pathogen in newborn.</title>
        <authorList>
            <person name="Jadhav S.V."/>
            <person name="Saroj S.D."/>
            <person name="Saha U.B."/>
            <person name="Sen S."/>
            <person name="Kher A."/>
        </authorList>
    </citation>
    <scope>NUCLEOTIDE SEQUENCE</scope>
    <source>
        <strain evidence="3">SVJ23</strain>
    </source>
</reference>
<evidence type="ECO:0000256" key="1">
    <source>
        <dbReference type="SAM" id="Coils"/>
    </source>
</evidence>
<gene>
    <name evidence="2" type="ORF">C1C91_21880</name>
    <name evidence="3" type="ORF">OJY61_22715</name>
</gene>
<dbReference type="Proteomes" id="UP001163285">
    <property type="component" value="Chromosome"/>
</dbReference>
<protein>
    <submittedName>
        <fullName evidence="2">Uncharacterized protein</fullName>
    </submittedName>
</protein>
<proteinExistence type="predicted"/>
<dbReference type="EMBL" id="CP025706">
    <property type="protein sequence ID" value="QLI60230.1"/>
    <property type="molecule type" value="Genomic_DNA"/>
</dbReference>
<sequence length="137" mass="15518">MPSPITDKHLQHIAALIRNWPANESITWDAICDASEMIIGYKPTRQALSKKPILTNAYKTKKAELKKKRLALADVSIPKSMPAAVELIAKLRQENLQLKQELSRMAETAQRFIHNASLHNLTPSTLMRALPKQNRKE</sequence>
<organism evidence="2 4">
    <name type="scientific">Aeromonas caviae</name>
    <name type="common">Aeromonas punctata</name>
    <dbReference type="NCBI Taxonomy" id="648"/>
    <lineage>
        <taxon>Bacteria</taxon>
        <taxon>Pseudomonadati</taxon>
        <taxon>Pseudomonadota</taxon>
        <taxon>Gammaproteobacteria</taxon>
        <taxon>Aeromonadales</taxon>
        <taxon>Aeromonadaceae</taxon>
        <taxon>Aeromonas</taxon>
    </lineage>
</organism>
<evidence type="ECO:0000313" key="4">
    <source>
        <dbReference type="Proteomes" id="UP000266778"/>
    </source>
</evidence>
<keyword evidence="1" id="KW-0175">Coiled coil</keyword>
<dbReference type="RefSeq" id="WP_125117153.1">
    <property type="nucleotide sequence ID" value="NZ_AP019195.1"/>
</dbReference>
<feature type="coiled-coil region" evidence="1">
    <location>
        <begin position="81"/>
        <end position="108"/>
    </location>
</feature>
<dbReference type="EMBL" id="CP110176">
    <property type="protein sequence ID" value="WGC86102.1"/>
    <property type="molecule type" value="Genomic_DNA"/>
</dbReference>
<dbReference type="Proteomes" id="UP000266778">
    <property type="component" value="Chromosome"/>
</dbReference>